<gene>
    <name evidence="1" type="ORF">IV203_007696</name>
</gene>
<reference evidence="1" key="2">
    <citation type="submission" date="2021-04" db="EMBL/GenBank/DDBJ databases">
        <authorList>
            <person name="Podell S."/>
        </authorList>
    </citation>
    <scope>NUCLEOTIDE SEQUENCE</scope>
    <source>
        <strain evidence="1">Hildebrandi</strain>
    </source>
</reference>
<name>A0A9K3KYS0_9STRA</name>
<accession>A0A9K3KYS0</accession>
<comment type="caution">
    <text evidence="1">The sequence shown here is derived from an EMBL/GenBank/DDBJ whole genome shotgun (WGS) entry which is preliminary data.</text>
</comment>
<keyword evidence="2" id="KW-1185">Reference proteome</keyword>
<evidence type="ECO:0000313" key="2">
    <source>
        <dbReference type="Proteomes" id="UP000693970"/>
    </source>
</evidence>
<dbReference type="Proteomes" id="UP000693970">
    <property type="component" value="Unassembled WGS sequence"/>
</dbReference>
<proteinExistence type="predicted"/>
<dbReference type="EMBL" id="JAGRRH010000017">
    <property type="protein sequence ID" value="KAG7351648.1"/>
    <property type="molecule type" value="Genomic_DNA"/>
</dbReference>
<organism evidence="1 2">
    <name type="scientific">Nitzschia inconspicua</name>
    <dbReference type="NCBI Taxonomy" id="303405"/>
    <lineage>
        <taxon>Eukaryota</taxon>
        <taxon>Sar</taxon>
        <taxon>Stramenopiles</taxon>
        <taxon>Ochrophyta</taxon>
        <taxon>Bacillariophyta</taxon>
        <taxon>Bacillariophyceae</taxon>
        <taxon>Bacillariophycidae</taxon>
        <taxon>Bacillariales</taxon>
        <taxon>Bacillariaceae</taxon>
        <taxon>Nitzschia</taxon>
    </lineage>
</organism>
<evidence type="ECO:0000313" key="1">
    <source>
        <dbReference type="EMBL" id="KAG7351648.1"/>
    </source>
</evidence>
<dbReference type="AlphaFoldDB" id="A0A9K3KYS0"/>
<sequence>MNNHQQMTHQSTKIIDASCASAADSSFSDLFSDIEPLDLNHFSKDMIDDETFNREKKRHLPNHDYWELVQVQEIFNPASNRSFQLNGSVLRKQQEVGFKHSILE</sequence>
<reference evidence="1" key="1">
    <citation type="journal article" date="2021" name="Sci. Rep.">
        <title>Diploid genomic architecture of Nitzschia inconspicua, an elite biomass production diatom.</title>
        <authorList>
            <person name="Oliver A."/>
            <person name="Podell S."/>
            <person name="Pinowska A."/>
            <person name="Traller J.C."/>
            <person name="Smith S.R."/>
            <person name="McClure R."/>
            <person name="Beliaev A."/>
            <person name="Bohutskyi P."/>
            <person name="Hill E.A."/>
            <person name="Rabines A."/>
            <person name="Zheng H."/>
            <person name="Allen L.Z."/>
            <person name="Kuo A."/>
            <person name="Grigoriev I.V."/>
            <person name="Allen A.E."/>
            <person name="Hazlebeck D."/>
            <person name="Allen E.E."/>
        </authorList>
    </citation>
    <scope>NUCLEOTIDE SEQUENCE</scope>
    <source>
        <strain evidence="1">Hildebrandi</strain>
    </source>
</reference>
<protein>
    <submittedName>
        <fullName evidence="1">Uncharacterized protein</fullName>
    </submittedName>
</protein>